<dbReference type="RefSeq" id="WP_183558388.1">
    <property type="nucleotide sequence ID" value="NZ_JACHBX010000006.1"/>
</dbReference>
<dbReference type="Gene3D" id="2.30.110.50">
    <property type="match status" value="1"/>
</dbReference>
<dbReference type="SUPFAM" id="SSF69279">
    <property type="entry name" value="Phage tail proteins"/>
    <property type="match status" value="1"/>
</dbReference>
<proteinExistence type="predicted"/>
<name>A0A7X0CGN7_9BURK</name>
<sequence length="161" mass="17594">MVGAAADVAGIIDPSTASDIVGAGIPIARGDYWGAALSTVAERFTGREAVHELFSFDVDALSTSTDLNLADFIGEELTIALLQPDGSRRAWHGLRTDAVWLGANGGLARYRLHLQPALALLGLRRDSYIFQDKDTRDLIGELLADDPQVRCWRQVYQEIRL</sequence>
<dbReference type="EMBL" id="JACHBX010000006">
    <property type="protein sequence ID" value="MBB6136526.1"/>
    <property type="molecule type" value="Genomic_DNA"/>
</dbReference>
<protein>
    <submittedName>
        <fullName evidence="1">Uncharacterized protein involved in type VI secretion and phage assembly</fullName>
    </submittedName>
</protein>
<accession>A0A7X0CGN7</accession>
<comment type="caution">
    <text evidence="1">The sequence shown here is derived from an EMBL/GenBank/DDBJ whole genome shotgun (WGS) entry which is preliminary data.</text>
</comment>
<keyword evidence="2" id="KW-1185">Reference proteome</keyword>
<organism evidence="1 2">
    <name type="scientific">Massilia aurea</name>
    <dbReference type="NCBI Taxonomy" id="373040"/>
    <lineage>
        <taxon>Bacteria</taxon>
        <taxon>Pseudomonadati</taxon>
        <taxon>Pseudomonadota</taxon>
        <taxon>Betaproteobacteria</taxon>
        <taxon>Burkholderiales</taxon>
        <taxon>Oxalobacteraceae</taxon>
        <taxon>Telluria group</taxon>
        <taxon>Massilia</taxon>
    </lineage>
</organism>
<evidence type="ECO:0000313" key="2">
    <source>
        <dbReference type="Proteomes" id="UP000540787"/>
    </source>
</evidence>
<gene>
    <name evidence="1" type="ORF">HD842_004704</name>
</gene>
<dbReference type="AlphaFoldDB" id="A0A7X0CGN7"/>
<evidence type="ECO:0000313" key="1">
    <source>
        <dbReference type="EMBL" id="MBB6136526.1"/>
    </source>
</evidence>
<dbReference type="Pfam" id="PF05954">
    <property type="entry name" value="Phage_GPD"/>
    <property type="match status" value="1"/>
</dbReference>
<reference evidence="1 2" key="1">
    <citation type="submission" date="2020-08" db="EMBL/GenBank/DDBJ databases">
        <title>The Agave Microbiome: Exploring the role of microbial communities in plant adaptations to desert environments.</title>
        <authorList>
            <person name="Partida-Martinez L.P."/>
        </authorList>
    </citation>
    <scope>NUCLEOTIDE SEQUENCE [LARGE SCALE GENOMIC DNA]</scope>
    <source>
        <strain evidence="1 2">AT3.2</strain>
    </source>
</reference>
<dbReference type="Proteomes" id="UP000540787">
    <property type="component" value="Unassembled WGS sequence"/>
</dbReference>